<dbReference type="GO" id="GO:0005524">
    <property type="term" value="F:ATP binding"/>
    <property type="evidence" value="ECO:0007669"/>
    <property type="project" value="UniProtKB-KW"/>
</dbReference>
<dbReference type="InterPro" id="IPR027417">
    <property type="entry name" value="P-loop_NTPase"/>
</dbReference>
<protein>
    <submittedName>
        <fullName evidence="4">Zeta toxin</fullName>
    </submittedName>
</protein>
<name>A0A1G7URF5_9SPHI</name>
<sequence>MPQPEFFVITGPNAAGKSSFIRSRLNDFAGFEVIMTDVYKDRTKSVFDQAIIERKNIVFETVFNNSSFKTFIEIAKKAGYKTNLIVLFLDSPKQSPNRVVTRFLEQDGLEISKVNVEINFNENFKNVAFYHFYFDRVDFIYTGIKGENQNVMTLVGLDVQSYQSNFYRFIEAFAKFSFKNDKLSEEAYQIIIKNDNFKIK</sequence>
<dbReference type="SUPFAM" id="SSF52540">
    <property type="entry name" value="P-loop containing nucleoside triphosphate hydrolases"/>
    <property type="match status" value="1"/>
</dbReference>
<evidence type="ECO:0000256" key="2">
    <source>
        <dbReference type="ARBA" id="ARBA00022840"/>
    </source>
</evidence>
<reference evidence="5" key="1">
    <citation type="submission" date="2016-10" db="EMBL/GenBank/DDBJ databases">
        <authorList>
            <person name="Varghese N."/>
            <person name="Submissions S."/>
        </authorList>
    </citation>
    <scope>NUCLEOTIDE SEQUENCE [LARGE SCALE GENOMIC DNA]</scope>
    <source>
        <strain evidence="5">DSM 17933</strain>
    </source>
</reference>
<dbReference type="STRING" id="405671.SAMN05421827_10788"/>
<dbReference type="InterPro" id="IPR010488">
    <property type="entry name" value="Zeta_toxin_domain"/>
</dbReference>
<accession>A0A1G7URF5</accession>
<evidence type="ECO:0000259" key="3">
    <source>
        <dbReference type="Pfam" id="PF06414"/>
    </source>
</evidence>
<dbReference type="OrthoDB" id="9791543at2"/>
<organism evidence="4 5">
    <name type="scientific">Pedobacter terrae</name>
    <dbReference type="NCBI Taxonomy" id="405671"/>
    <lineage>
        <taxon>Bacteria</taxon>
        <taxon>Pseudomonadati</taxon>
        <taxon>Bacteroidota</taxon>
        <taxon>Sphingobacteriia</taxon>
        <taxon>Sphingobacteriales</taxon>
        <taxon>Sphingobacteriaceae</taxon>
        <taxon>Pedobacter</taxon>
    </lineage>
</organism>
<gene>
    <name evidence="4" type="ORF">SAMN05421827_10788</name>
</gene>
<dbReference type="AlphaFoldDB" id="A0A1G7URF5"/>
<keyword evidence="1" id="KW-0547">Nucleotide-binding</keyword>
<keyword evidence="2" id="KW-0067">ATP-binding</keyword>
<evidence type="ECO:0000313" key="5">
    <source>
        <dbReference type="Proteomes" id="UP000199643"/>
    </source>
</evidence>
<dbReference type="GO" id="GO:0016301">
    <property type="term" value="F:kinase activity"/>
    <property type="evidence" value="ECO:0007669"/>
    <property type="project" value="InterPro"/>
</dbReference>
<evidence type="ECO:0000313" key="4">
    <source>
        <dbReference type="EMBL" id="SDG50113.1"/>
    </source>
</evidence>
<feature type="domain" description="Zeta toxin" evidence="3">
    <location>
        <begin position="43"/>
        <end position="125"/>
    </location>
</feature>
<dbReference type="Gene3D" id="3.40.50.300">
    <property type="entry name" value="P-loop containing nucleotide triphosphate hydrolases"/>
    <property type="match status" value="1"/>
</dbReference>
<evidence type="ECO:0000256" key="1">
    <source>
        <dbReference type="ARBA" id="ARBA00022741"/>
    </source>
</evidence>
<dbReference type="Pfam" id="PF06414">
    <property type="entry name" value="Zeta_toxin"/>
    <property type="match status" value="1"/>
</dbReference>
<keyword evidence="5" id="KW-1185">Reference proteome</keyword>
<dbReference type="EMBL" id="FNCH01000007">
    <property type="protein sequence ID" value="SDG50113.1"/>
    <property type="molecule type" value="Genomic_DNA"/>
</dbReference>
<dbReference type="RefSeq" id="WP_090499591.1">
    <property type="nucleotide sequence ID" value="NZ_FNCH01000007.1"/>
</dbReference>
<proteinExistence type="predicted"/>
<dbReference type="Proteomes" id="UP000199643">
    <property type="component" value="Unassembled WGS sequence"/>
</dbReference>